<dbReference type="PANTHER" id="PTHR30146">
    <property type="entry name" value="LACI-RELATED TRANSCRIPTIONAL REPRESSOR"/>
    <property type="match status" value="1"/>
</dbReference>
<dbReference type="SUPFAM" id="SSF47413">
    <property type="entry name" value="lambda repressor-like DNA-binding domains"/>
    <property type="match status" value="1"/>
</dbReference>
<keyword evidence="1" id="KW-0678">Repressor</keyword>
<dbReference type="PROSITE" id="PS50932">
    <property type="entry name" value="HTH_LACI_2"/>
    <property type="match status" value="1"/>
</dbReference>
<keyword evidence="3" id="KW-0238">DNA-binding</keyword>
<dbReference type="Gene3D" id="3.40.50.2300">
    <property type="match status" value="2"/>
</dbReference>
<dbReference type="InterPro" id="IPR025997">
    <property type="entry name" value="SBP_2_dom"/>
</dbReference>
<evidence type="ECO:0000256" key="4">
    <source>
        <dbReference type="ARBA" id="ARBA00023163"/>
    </source>
</evidence>
<protein>
    <recommendedName>
        <fullName evidence="5">HTH lacI-type domain-containing protein</fullName>
    </recommendedName>
</protein>
<dbReference type="GO" id="GO:0003700">
    <property type="term" value="F:DNA-binding transcription factor activity"/>
    <property type="evidence" value="ECO:0007669"/>
    <property type="project" value="TreeGrafter"/>
</dbReference>
<dbReference type="CDD" id="cd01392">
    <property type="entry name" value="HTH_LacI"/>
    <property type="match status" value="1"/>
</dbReference>
<feature type="domain" description="HTH lacI-type" evidence="5">
    <location>
        <begin position="4"/>
        <end position="61"/>
    </location>
</feature>
<dbReference type="SMART" id="SM00354">
    <property type="entry name" value="HTH_LACI"/>
    <property type="match status" value="1"/>
</dbReference>
<keyword evidence="2" id="KW-0805">Transcription regulation</keyword>
<dbReference type="EMBL" id="FLUM01000001">
    <property type="protein sequence ID" value="SBV97200.1"/>
    <property type="molecule type" value="Genomic_DNA"/>
</dbReference>
<proteinExistence type="predicted"/>
<evidence type="ECO:0000256" key="2">
    <source>
        <dbReference type="ARBA" id="ARBA00023015"/>
    </source>
</evidence>
<dbReference type="Pfam" id="PF13407">
    <property type="entry name" value="Peripla_BP_4"/>
    <property type="match status" value="1"/>
</dbReference>
<gene>
    <name evidence="6" type="ORF">KL86DYS1_11847</name>
</gene>
<dbReference type="RefSeq" id="WP_296940146.1">
    <property type="nucleotide sequence ID" value="NZ_LT599032.1"/>
</dbReference>
<evidence type="ECO:0000259" key="5">
    <source>
        <dbReference type="PROSITE" id="PS50932"/>
    </source>
</evidence>
<name>A0A212JCM8_9BACT</name>
<accession>A0A212JCM8</accession>
<dbReference type="GO" id="GO:0000976">
    <property type="term" value="F:transcription cis-regulatory region binding"/>
    <property type="evidence" value="ECO:0007669"/>
    <property type="project" value="TreeGrafter"/>
</dbReference>
<dbReference type="PANTHER" id="PTHR30146:SF148">
    <property type="entry name" value="HTH-TYPE TRANSCRIPTIONAL REPRESSOR PURR-RELATED"/>
    <property type="match status" value="1"/>
</dbReference>
<evidence type="ECO:0000256" key="1">
    <source>
        <dbReference type="ARBA" id="ARBA00022491"/>
    </source>
</evidence>
<dbReference type="Pfam" id="PF00356">
    <property type="entry name" value="LacI"/>
    <property type="match status" value="1"/>
</dbReference>
<evidence type="ECO:0000313" key="6">
    <source>
        <dbReference type="EMBL" id="SBV97200.1"/>
    </source>
</evidence>
<sequence length="332" mass="37399">MARASIKQIAEILNISPSTVSFVLNGKEREVRISKELAEKVRDTAKALNYTPNMAARSLRTRKTKTIGLIVADISNPFFSKMARHIENIATREKYQVIFASSDESDEKFEKLCDVFIGKSVDGMIVVPPMGAAAALTKLAENKMPLVVIDRETEQVPLNTVMMDNFKAGYLLVERLINEGCRKIGLIGHNKNFTNVISRYEGYKEALSKYGIKTADDLVQFVGLDDFEQNIDNALDILLENSIDSIFFATSKTGRQSLVSLKSRKVLEKLKYASIDLFEECKFSYISLFAIEQPLDIMCEKALMLLFDQITDSKYQMIETITLHPPAIKKLD</sequence>
<dbReference type="AlphaFoldDB" id="A0A212JCM8"/>
<evidence type="ECO:0000256" key="3">
    <source>
        <dbReference type="ARBA" id="ARBA00023125"/>
    </source>
</evidence>
<keyword evidence="4" id="KW-0804">Transcription</keyword>
<dbReference type="Gene3D" id="1.10.260.40">
    <property type="entry name" value="lambda repressor-like DNA-binding domains"/>
    <property type="match status" value="1"/>
</dbReference>
<dbReference type="SUPFAM" id="SSF53822">
    <property type="entry name" value="Periplasmic binding protein-like I"/>
    <property type="match status" value="1"/>
</dbReference>
<reference evidence="6" key="1">
    <citation type="submission" date="2016-04" db="EMBL/GenBank/DDBJ databases">
        <authorList>
            <person name="Evans L.H."/>
            <person name="Alamgir A."/>
            <person name="Owens N."/>
            <person name="Weber N.D."/>
            <person name="Virtaneva K."/>
            <person name="Barbian K."/>
            <person name="Babar A."/>
            <person name="Rosenke K."/>
        </authorList>
    </citation>
    <scope>NUCLEOTIDE SEQUENCE</scope>
    <source>
        <strain evidence="6">86-1</strain>
    </source>
</reference>
<dbReference type="InterPro" id="IPR000843">
    <property type="entry name" value="HTH_LacI"/>
</dbReference>
<organism evidence="6">
    <name type="scientific">uncultured Dysgonomonas sp</name>
    <dbReference type="NCBI Taxonomy" id="206096"/>
    <lineage>
        <taxon>Bacteria</taxon>
        <taxon>Pseudomonadati</taxon>
        <taxon>Bacteroidota</taxon>
        <taxon>Bacteroidia</taxon>
        <taxon>Bacteroidales</taxon>
        <taxon>Dysgonomonadaceae</taxon>
        <taxon>Dysgonomonas</taxon>
        <taxon>environmental samples</taxon>
    </lineage>
</organism>
<dbReference type="InterPro" id="IPR010982">
    <property type="entry name" value="Lambda_DNA-bd_dom_sf"/>
</dbReference>
<dbReference type="InterPro" id="IPR028082">
    <property type="entry name" value="Peripla_BP_I"/>
</dbReference>